<dbReference type="InterPro" id="IPR036188">
    <property type="entry name" value="FAD/NAD-bd_sf"/>
</dbReference>
<keyword evidence="3" id="KW-0274">FAD</keyword>
<evidence type="ECO:0000313" key="7">
    <source>
        <dbReference type="EMBL" id="MBT2188637.1"/>
    </source>
</evidence>
<proteinExistence type="predicted"/>
<dbReference type="InterPro" id="IPR023753">
    <property type="entry name" value="FAD/NAD-binding_dom"/>
</dbReference>
<gene>
    <name evidence="7" type="ORF">KK488_16915</name>
</gene>
<reference evidence="7" key="1">
    <citation type="submission" date="2021-05" db="EMBL/GenBank/DDBJ databases">
        <title>Genome of Sphingobium sp. strain.</title>
        <authorList>
            <person name="Fan R."/>
        </authorList>
    </citation>
    <scope>NUCLEOTIDE SEQUENCE</scope>
    <source>
        <strain evidence="7">H33</strain>
    </source>
</reference>
<dbReference type="PRINTS" id="PR00411">
    <property type="entry name" value="PNDRDTASEI"/>
</dbReference>
<dbReference type="EMBL" id="JAHGAW010000012">
    <property type="protein sequence ID" value="MBT2188637.1"/>
    <property type="molecule type" value="Genomic_DNA"/>
</dbReference>
<protein>
    <submittedName>
        <fullName evidence="7">FAD-dependent oxidoreductase</fullName>
    </submittedName>
</protein>
<keyword evidence="2" id="KW-0285">Flavoprotein</keyword>
<dbReference type="InterPro" id="IPR016156">
    <property type="entry name" value="FAD/NAD-linked_Rdtase_dimer_sf"/>
</dbReference>
<evidence type="ECO:0000256" key="4">
    <source>
        <dbReference type="ARBA" id="ARBA00023002"/>
    </source>
</evidence>
<dbReference type="InterPro" id="IPR028202">
    <property type="entry name" value="Reductase_C"/>
</dbReference>
<dbReference type="Proteomes" id="UP001138757">
    <property type="component" value="Unassembled WGS sequence"/>
</dbReference>
<dbReference type="InterPro" id="IPR050446">
    <property type="entry name" value="FAD-oxidoreductase/Apoptosis"/>
</dbReference>
<dbReference type="SUPFAM" id="SSF51905">
    <property type="entry name" value="FAD/NAD(P)-binding domain"/>
    <property type="match status" value="1"/>
</dbReference>
<dbReference type="GO" id="GO:0016651">
    <property type="term" value="F:oxidoreductase activity, acting on NAD(P)H"/>
    <property type="evidence" value="ECO:0007669"/>
    <property type="project" value="TreeGrafter"/>
</dbReference>
<keyword evidence="8" id="KW-1185">Reference proteome</keyword>
<keyword evidence="4" id="KW-0560">Oxidoreductase</keyword>
<dbReference type="Pfam" id="PF14759">
    <property type="entry name" value="Reductase_C"/>
    <property type="match status" value="1"/>
</dbReference>
<dbReference type="PRINTS" id="PR00368">
    <property type="entry name" value="FADPNR"/>
</dbReference>
<dbReference type="PANTHER" id="PTHR43557">
    <property type="entry name" value="APOPTOSIS-INDUCING FACTOR 1"/>
    <property type="match status" value="1"/>
</dbReference>
<dbReference type="SUPFAM" id="SSF55424">
    <property type="entry name" value="FAD/NAD-linked reductases, dimerisation (C-terminal) domain"/>
    <property type="match status" value="1"/>
</dbReference>
<comment type="cofactor">
    <cofactor evidence="1">
        <name>FAD</name>
        <dbReference type="ChEBI" id="CHEBI:57692"/>
    </cofactor>
</comment>
<dbReference type="RefSeq" id="WP_214624894.1">
    <property type="nucleotide sequence ID" value="NZ_JAHGAW010000012.1"/>
</dbReference>
<evidence type="ECO:0000259" key="6">
    <source>
        <dbReference type="Pfam" id="PF14759"/>
    </source>
</evidence>
<evidence type="ECO:0000256" key="3">
    <source>
        <dbReference type="ARBA" id="ARBA00022827"/>
    </source>
</evidence>
<organism evidence="7 8">
    <name type="scientific">Sphingobium nicotianae</name>
    <dbReference type="NCBI Taxonomy" id="2782607"/>
    <lineage>
        <taxon>Bacteria</taxon>
        <taxon>Pseudomonadati</taxon>
        <taxon>Pseudomonadota</taxon>
        <taxon>Alphaproteobacteria</taxon>
        <taxon>Sphingomonadales</taxon>
        <taxon>Sphingomonadaceae</taxon>
        <taxon>Sphingobium</taxon>
    </lineage>
</organism>
<evidence type="ECO:0000256" key="2">
    <source>
        <dbReference type="ARBA" id="ARBA00022630"/>
    </source>
</evidence>
<accession>A0A9X1ISS3</accession>
<name>A0A9X1ISS3_9SPHN</name>
<sequence>MTARYDVVIVGCGHAGAQTAIALRQSGFDGSIAMIGEEPHLPYERPPLSKEYLCGTRTLDQMLIRPPQFWSEQSIVMLLGQRVSWIDPVLRHVGRPGAQDIGYGKLVWAAGGSARRLGCAGDEVSGVHTLRSLGDARKLRAEIPNARRAVVVGGGYIGLEATAALRECGTDVVLVEASNRLLARVAGAEISRFYEREHKSRGVDVRLDACVTSIGERDGRVSHVLMAGGERIDCDLVIVGIGIVPQVAPLLEAGAVGGNGVAVDAQCQTSLTHVFAVGDCALHENRYAGAQVRIESVQNATDQATVVAKTILGHEVAYDALPWFWSNQYDLVLQTVGISSGYDRAILRGSPASRSFTVVYLKDGRAIAMDCVNATKDYVGGRLMVAKGVSPDPAMLARTEIPLREMLVA</sequence>
<dbReference type="AlphaFoldDB" id="A0A9X1ISS3"/>
<feature type="domain" description="Reductase C-terminal" evidence="6">
    <location>
        <begin position="323"/>
        <end position="407"/>
    </location>
</feature>
<dbReference type="Gene3D" id="3.50.50.60">
    <property type="entry name" value="FAD/NAD(P)-binding domain"/>
    <property type="match status" value="2"/>
</dbReference>
<dbReference type="PANTHER" id="PTHR43557:SF2">
    <property type="entry name" value="RIESKE DOMAIN-CONTAINING PROTEIN-RELATED"/>
    <property type="match status" value="1"/>
</dbReference>
<comment type="caution">
    <text evidence="7">The sequence shown here is derived from an EMBL/GenBank/DDBJ whole genome shotgun (WGS) entry which is preliminary data.</text>
</comment>
<dbReference type="Pfam" id="PF07992">
    <property type="entry name" value="Pyr_redox_2"/>
    <property type="match status" value="1"/>
</dbReference>
<feature type="domain" description="FAD/NAD(P)-binding" evidence="5">
    <location>
        <begin position="5"/>
        <end position="304"/>
    </location>
</feature>
<evidence type="ECO:0000259" key="5">
    <source>
        <dbReference type="Pfam" id="PF07992"/>
    </source>
</evidence>
<dbReference type="Gene3D" id="3.30.390.30">
    <property type="match status" value="1"/>
</dbReference>
<evidence type="ECO:0000256" key="1">
    <source>
        <dbReference type="ARBA" id="ARBA00001974"/>
    </source>
</evidence>
<evidence type="ECO:0000313" key="8">
    <source>
        <dbReference type="Proteomes" id="UP001138757"/>
    </source>
</evidence>
<dbReference type="GO" id="GO:0005737">
    <property type="term" value="C:cytoplasm"/>
    <property type="evidence" value="ECO:0007669"/>
    <property type="project" value="TreeGrafter"/>
</dbReference>